<dbReference type="EMBL" id="CM042037">
    <property type="protein sequence ID" value="KAI3742029.1"/>
    <property type="molecule type" value="Genomic_DNA"/>
</dbReference>
<keyword evidence="2" id="KW-1185">Reference proteome</keyword>
<name>A0ACB9D600_9ASTR</name>
<organism evidence="1 2">
    <name type="scientific">Smallanthus sonchifolius</name>
    <dbReference type="NCBI Taxonomy" id="185202"/>
    <lineage>
        <taxon>Eukaryota</taxon>
        <taxon>Viridiplantae</taxon>
        <taxon>Streptophyta</taxon>
        <taxon>Embryophyta</taxon>
        <taxon>Tracheophyta</taxon>
        <taxon>Spermatophyta</taxon>
        <taxon>Magnoliopsida</taxon>
        <taxon>eudicotyledons</taxon>
        <taxon>Gunneridae</taxon>
        <taxon>Pentapetalae</taxon>
        <taxon>asterids</taxon>
        <taxon>campanulids</taxon>
        <taxon>Asterales</taxon>
        <taxon>Asteraceae</taxon>
        <taxon>Asteroideae</taxon>
        <taxon>Heliantheae alliance</taxon>
        <taxon>Millerieae</taxon>
        <taxon>Smallanthus</taxon>
    </lineage>
</organism>
<accession>A0ACB9D600</accession>
<dbReference type="Proteomes" id="UP001056120">
    <property type="component" value="Linkage Group LG20"/>
</dbReference>
<proteinExistence type="predicted"/>
<reference evidence="2" key="1">
    <citation type="journal article" date="2022" name="Mol. Ecol. Resour.">
        <title>The genomes of chicory, endive, great burdock and yacon provide insights into Asteraceae palaeo-polyploidization history and plant inulin production.</title>
        <authorList>
            <person name="Fan W."/>
            <person name="Wang S."/>
            <person name="Wang H."/>
            <person name="Wang A."/>
            <person name="Jiang F."/>
            <person name="Liu H."/>
            <person name="Zhao H."/>
            <person name="Xu D."/>
            <person name="Zhang Y."/>
        </authorList>
    </citation>
    <scope>NUCLEOTIDE SEQUENCE [LARGE SCALE GENOMIC DNA]</scope>
    <source>
        <strain evidence="2">cv. Yunnan</strain>
    </source>
</reference>
<evidence type="ECO:0000313" key="1">
    <source>
        <dbReference type="EMBL" id="KAI3742029.1"/>
    </source>
</evidence>
<comment type="caution">
    <text evidence="1">The sequence shown here is derived from an EMBL/GenBank/DDBJ whole genome shotgun (WGS) entry which is preliminary data.</text>
</comment>
<evidence type="ECO:0000313" key="2">
    <source>
        <dbReference type="Proteomes" id="UP001056120"/>
    </source>
</evidence>
<sequence>MLDLEALAYIILPSNQVSDQGDKGDRFEDRLESSSAKGKAPAWSRVSLRVDLDSQLKSGVVATHFSWIW</sequence>
<reference evidence="1 2" key="2">
    <citation type="journal article" date="2022" name="Mol. Ecol. Resour.">
        <title>The genomes of chicory, endive, great burdock and yacon provide insights into Asteraceae paleo-polyploidization history and plant inulin production.</title>
        <authorList>
            <person name="Fan W."/>
            <person name="Wang S."/>
            <person name="Wang H."/>
            <person name="Wang A."/>
            <person name="Jiang F."/>
            <person name="Liu H."/>
            <person name="Zhao H."/>
            <person name="Xu D."/>
            <person name="Zhang Y."/>
        </authorList>
    </citation>
    <scope>NUCLEOTIDE SEQUENCE [LARGE SCALE GENOMIC DNA]</scope>
    <source>
        <strain evidence="2">cv. Yunnan</strain>
        <tissue evidence="1">Leaves</tissue>
    </source>
</reference>
<gene>
    <name evidence="1" type="ORF">L1987_59708</name>
</gene>
<protein>
    <submittedName>
        <fullName evidence="1">Uncharacterized protein</fullName>
    </submittedName>
</protein>